<evidence type="ECO:0000256" key="5">
    <source>
        <dbReference type="ARBA" id="ARBA00022692"/>
    </source>
</evidence>
<dbReference type="EC" id="2.4.1.-" evidence="10"/>
<keyword evidence="9" id="KW-0472">Membrane</keyword>
<keyword evidence="7" id="KW-1133">Transmembrane helix</keyword>
<evidence type="ECO:0000256" key="11">
    <source>
        <dbReference type="SAM" id="MobiDB-lite"/>
    </source>
</evidence>
<evidence type="ECO:0000256" key="1">
    <source>
        <dbReference type="ARBA" id="ARBA00004323"/>
    </source>
</evidence>
<evidence type="ECO:0000256" key="9">
    <source>
        <dbReference type="ARBA" id="ARBA00023136"/>
    </source>
</evidence>
<keyword evidence="3 10" id="KW-0328">Glycosyltransferase</keyword>
<dbReference type="PANTHER" id="PTHR11214">
    <property type="entry name" value="BETA-1,3-N-ACETYLGLUCOSAMINYLTRANSFERASE"/>
    <property type="match status" value="1"/>
</dbReference>
<name>A0AAQ4DXY4_AMBAM</name>
<protein>
    <recommendedName>
        <fullName evidence="10">Hexosyltransferase</fullName>
        <ecNumber evidence="10">2.4.1.-</ecNumber>
    </recommendedName>
</protein>
<dbReference type="Proteomes" id="UP001321473">
    <property type="component" value="Unassembled WGS sequence"/>
</dbReference>
<evidence type="ECO:0000256" key="7">
    <source>
        <dbReference type="ARBA" id="ARBA00022989"/>
    </source>
</evidence>
<feature type="compositionally biased region" description="Basic and acidic residues" evidence="11">
    <location>
        <begin position="317"/>
        <end position="326"/>
    </location>
</feature>
<sequence>MEKNFTEWTGTSACRRPNLRILYFVYTAPKNVKKRAWLRKTIGDPQLENFVNSTTVFFVGIAPDPNERRLVEEEASQEGDVVVLNFMDTYRNLSLKFIHGTKWVTENCVLNSTTTIVKMDDDVLVNVFALSSYVGSSAMRQNGIHCHLLSKVAPQREPKSKWYVTKDEYPLDEYPAYCVGAAFMMQPAVLTRLYEASMHVPIFWVEDVYITGILASLMKVDIVDVRRHFGLRVAKGTTAVGTTMLFMHTGLPNHISDKVGELWRSILRANHTLGNRYRDGASCTNCIENSAEREPQQVLQNGISISSEPEASVAMDENDRAPDAQEHQAGGG</sequence>
<evidence type="ECO:0000256" key="2">
    <source>
        <dbReference type="ARBA" id="ARBA00008661"/>
    </source>
</evidence>
<dbReference type="GO" id="GO:0016758">
    <property type="term" value="F:hexosyltransferase activity"/>
    <property type="evidence" value="ECO:0007669"/>
    <property type="project" value="InterPro"/>
</dbReference>
<dbReference type="Pfam" id="PF01762">
    <property type="entry name" value="Galactosyl_T"/>
    <property type="match status" value="1"/>
</dbReference>
<dbReference type="AlphaFoldDB" id="A0AAQ4DXY4"/>
<evidence type="ECO:0000256" key="4">
    <source>
        <dbReference type="ARBA" id="ARBA00022679"/>
    </source>
</evidence>
<evidence type="ECO:0000313" key="12">
    <source>
        <dbReference type="EMBL" id="KAK8767324.1"/>
    </source>
</evidence>
<evidence type="ECO:0000256" key="8">
    <source>
        <dbReference type="ARBA" id="ARBA00023034"/>
    </source>
</evidence>
<dbReference type="GO" id="GO:0006493">
    <property type="term" value="P:protein O-linked glycosylation"/>
    <property type="evidence" value="ECO:0007669"/>
    <property type="project" value="TreeGrafter"/>
</dbReference>
<keyword evidence="5" id="KW-0812">Transmembrane</keyword>
<accession>A0AAQ4DXY4</accession>
<dbReference type="GO" id="GO:0000139">
    <property type="term" value="C:Golgi membrane"/>
    <property type="evidence" value="ECO:0007669"/>
    <property type="project" value="UniProtKB-SubCell"/>
</dbReference>
<feature type="region of interest" description="Disordered" evidence="11">
    <location>
        <begin position="302"/>
        <end position="332"/>
    </location>
</feature>
<keyword evidence="6" id="KW-0735">Signal-anchor</keyword>
<dbReference type="Gene3D" id="3.90.550.50">
    <property type="match status" value="1"/>
</dbReference>
<proteinExistence type="inferred from homology"/>
<evidence type="ECO:0000256" key="3">
    <source>
        <dbReference type="ARBA" id="ARBA00022676"/>
    </source>
</evidence>
<comment type="caution">
    <text evidence="12">The sequence shown here is derived from an EMBL/GenBank/DDBJ whole genome shotgun (WGS) entry which is preliminary data.</text>
</comment>
<keyword evidence="4" id="KW-0808">Transferase</keyword>
<dbReference type="InterPro" id="IPR002659">
    <property type="entry name" value="Glyco_trans_31"/>
</dbReference>
<organism evidence="12 13">
    <name type="scientific">Amblyomma americanum</name>
    <name type="common">Lone star tick</name>
    <dbReference type="NCBI Taxonomy" id="6943"/>
    <lineage>
        <taxon>Eukaryota</taxon>
        <taxon>Metazoa</taxon>
        <taxon>Ecdysozoa</taxon>
        <taxon>Arthropoda</taxon>
        <taxon>Chelicerata</taxon>
        <taxon>Arachnida</taxon>
        <taxon>Acari</taxon>
        <taxon>Parasitiformes</taxon>
        <taxon>Ixodida</taxon>
        <taxon>Ixodoidea</taxon>
        <taxon>Ixodidae</taxon>
        <taxon>Amblyomminae</taxon>
        <taxon>Amblyomma</taxon>
    </lineage>
</organism>
<comment type="similarity">
    <text evidence="2 10">Belongs to the glycosyltransferase 31 family.</text>
</comment>
<dbReference type="PANTHER" id="PTHR11214:SF376">
    <property type="entry name" value="HEXOSYLTRANSFERASE"/>
    <property type="match status" value="1"/>
</dbReference>
<evidence type="ECO:0000256" key="10">
    <source>
        <dbReference type="RuleBase" id="RU363063"/>
    </source>
</evidence>
<evidence type="ECO:0000313" key="13">
    <source>
        <dbReference type="Proteomes" id="UP001321473"/>
    </source>
</evidence>
<comment type="subcellular location">
    <subcellularLocation>
        <location evidence="1 10">Golgi apparatus membrane</location>
        <topology evidence="1 10">Single-pass type II membrane protein</topology>
    </subcellularLocation>
</comment>
<gene>
    <name evidence="12" type="ORF">V5799_005890</name>
</gene>
<evidence type="ECO:0000256" key="6">
    <source>
        <dbReference type="ARBA" id="ARBA00022968"/>
    </source>
</evidence>
<dbReference type="EMBL" id="JARKHS020025568">
    <property type="protein sequence ID" value="KAK8767324.1"/>
    <property type="molecule type" value="Genomic_DNA"/>
</dbReference>
<keyword evidence="13" id="KW-1185">Reference proteome</keyword>
<keyword evidence="8 10" id="KW-0333">Golgi apparatus</keyword>
<reference evidence="12 13" key="1">
    <citation type="journal article" date="2023" name="Arcadia Sci">
        <title>De novo assembly of a long-read Amblyomma americanum tick genome.</title>
        <authorList>
            <person name="Chou S."/>
            <person name="Poskanzer K.E."/>
            <person name="Rollins M."/>
            <person name="Thuy-Boun P.S."/>
        </authorList>
    </citation>
    <scope>NUCLEOTIDE SEQUENCE [LARGE SCALE GENOMIC DNA]</scope>
    <source>
        <strain evidence="12">F_SG_1</strain>
        <tissue evidence="12">Salivary glands</tissue>
    </source>
</reference>